<keyword evidence="3" id="KW-1185">Reference proteome</keyword>
<proteinExistence type="predicted"/>
<reference evidence="2" key="1">
    <citation type="submission" date="2023-02" db="EMBL/GenBank/DDBJ databases">
        <title>Genome of toxic invasive species Heracleum sosnowskyi carries increased number of genes despite the absence of recent whole-genome duplications.</title>
        <authorList>
            <person name="Schelkunov M."/>
            <person name="Shtratnikova V."/>
            <person name="Makarenko M."/>
            <person name="Klepikova A."/>
            <person name="Omelchenko D."/>
            <person name="Novikova G."/>
            <person name="Obukhova E."/>
            <person name="Bogdanov V."/>
            <person name="Penin A."/>
            <person name="Logacheva M."/>
        </authorList>
    </citation>
    <scope>NUCLEOTIDE SEQUENCE</scope>
    <source>
        <strain evidence="2">Hsosn_3</strain>
        <tissue evidence="2">Leaf</tissue>
    </source>
</reference>
<dbReference type="GO" id="GO:0034497">
    <property type="term" value="P:protein localization to phagophore assembly site"/>
    <property type="evidence" value="ECO:0007669"/>
    <property type="project" value="TreeGrafter"/>
</dbReference>
<evidence type="ECO:0000313" key="2">
    <source>
        <dbReference type="EMBL" id="KAK1402904.1"/>
    </source>
</evidence>
<dbReference type="GO" id="GO:0000407">
    <property type="term" value="C:phagophore assembly site"/>
    <property type="evidence" value="ECO:0007669"/>
    <property type="project" value="TreeGrafter"/>
</dbReference>
<sequence>MILDSRVPSIHPYNRKNDQVKNSDKWFSLVSGDHPAALDNLNFWHRNLMDPMIIDIILVNQLEVFNQHRHILNALVEEIRLIKGWGVKFWNSNFIDRSKGDNKDDSGRFSGLLSSSGSPRIGFSRSSSRISFQDDLDDCDFSCPFIVDDVDNSDLQARGNMSVGSLGWIDDGKQLSEHMCMPSTCLEGQVNGSINRQHYQNLWQFDLHHQPAWVREDDNTNFITPDNSLLSYDSVANSGFEAYVLDFHIRKNVNSSPDDRKKRLLKSQISLTKERRKRNITLLVEEVMAELEFDMKD</sequence>
<dbReference type="EMBL" id="JAUIZM010000001">
    <property type="protein sequence ID" value="KAK1402904.1"/>
    <property type="molecule type" value="Genomic_DNA"/>
</dbReference>
<dbReference type="InterPro" id="IPR036570">
    <property type="entry name" value="HORMA_dom_sf"/>
</dbReference>
<dbReference type="GO" id="GO:1990316">
    <property type="term" value="C:Atg1/ULK1 kinase complex"/>
    <property type="evidence" value="ECO:0007669"/>
    <property type="project" value="TreeGrafter"/>
</dbReference>
<dbReference type="PANTHER" id="PTHR13430">
    <property type="match status" value="1"/>
</dbReference>
<dbReference type="AlphaFoldDB" id="A0AAD8NAJ9"/>
<dbReference type="GO" id="GO:0005829">
    <property type="term" value="C:cytosol"/>
    <property type="evidence" value="ECO:0007669"/>
    <property type="project" value="TreeGrafter"/>
</dbReference>
<gene>
    <name evidence="2" type="ORF">POM88_002509</name>
</gene>
<accession>A0AAD8NAJ9</accession>
<dbReference type="PANTHER" id="PTHR13430:SF4">
    <property type="entry name" value="AUTOPHAGY-RELATED PROTEIN 13"/>
    <property type="match status" value="1"/>
</dbReference>
<dbReference type="Gene3D" id="3.30.900.10">
    <property type="entry name" value="HORMA domain"/>
    <property type="match status" value="1"/>
</dbReference>
<dbReference type="GO" id="GO:0034727">
    <property type="term" value="P:piecemeal microautophagy of the nucleus"/>
    <property type="evidence" value="ECO:0007669"/>
    <property type="project" value="TreeGrafter"/>
</dbReference>
<organism evidence="2 3">
    <name type="scientific">Heracleum sosnowskyi</name>
    <dbReference type="NCBI Taxonomy" id="360622"/>
    <lineage>
        <taxon>Eukaryota</taxon>
        <taxon>Viridiplantae</taxon>
        <taxon>Streptophyta</taxon>
        <taxon>Embryophyta</taxon>
        <taxon>Tracheophyta</taxon>
        <taxon>Spermatophyta</taxon>
        <taxon>Magnoliopsida</taxon>
        <taxon>eudicotyledons</taxon>
        <taxon>Gunneridae</taxon>
        <taxon>Pentapetalae</taxon>
        <taxon>asterids</taxon>
        <taxon>campanulids</taxon>
        <taxon>Apiales</taxon>
        <taxon>Apiaceae</taxon>
        <taxon>Apioideae</taxon>
        <taxon>apioid superclade</taxon>
        <taxon>Tordylieae</taxon>
        <taxon>Tordyliinae</taxon>
        <taxon>Heracleum</taxon>
    </lineage>
</organism>
<evidence type="ECO:0000313" key="3">
    <source>
        <dbReference type="Proteomes" id="UP001237642"/>
    </source>
</evidence>
<protein>
    <submittedName>
        <fullName evidence="2">Uncharacterized protein</fullName>
    </submittedName>
</protein>
<dbReference type="GO" id="GO:0000423">
    <property type="term" value="P:mitophagy"/>
    <property type="evidence" value="ECO:0007669"/>
    <property type="project" value="TreeGrafter"/>
</dbReference>
<comment type="caution">
    <text evidence="2">The sequence shown here is derived from an EMBL/GenBank/DDBJ whole genome shotgun (WGS) entry which is preliminary data.</text>
</comment>
<evidence type="ECO:0000256" key="1">
    <source>
        <dbReference type="ARBA" id="ARBA00023006"/>
    </source>
</evidence>
<name>A0AAD8NAJ9_9APIA</name>
<dbReference type="Proteomes" id="UP001237642">
    <property type="component" value="Unassembled WGS sequence"/>
</dbReference>
<keyword evidence="1" id="KW-0072">Autophagy</keyword>
<dbReference type="InterPro" id="IPR040182">
    <property type="entry name" value="ATG13"/>
</dbReference>
<reference evidence="2" key="2">
    <citation type="submission" date="2023-05" db="EMBL/GenBank/DDBJ databases">
        <authorList>
            <person name="Schelkunov M.I."/>
        </authorList>
    </citation>
    <scope>NUCLEOTIDE SEQUENCE</scope>
    <source>
        <strain evidence="2">Hsosn_3</strain>
        <tissue evidence="2">Leaf</tissue>
    </source>
</reference>